<organism evidence="1 2">
    <name type="scientific">Sinosporangium siamense</name>
    <dbReference type="NCBI Taxonomy" id="1367973"/>
    <lineage>
        <taxon>Bacteria</taxon>
        <taxon>Bacillati</taxon>
        <taxon>Actinomycetota</taxon>
        <taxon>Actinomycetes</taxon>
        <taxon>Streptosporangiales</taxon>
        <taxon>Streptosporangiaceae</taxon>
        <taxon>Sinosporangium</taxon>
    </lineage>
</organism>
<gene>
    <name evidence="1" type="ORF">Ssi02_73790</name>
</gene>
<dbReference type="InterPro" id="IPR047650">
    <property type="entry name" value="Transpos_IS110"/>
</dbReference>
<dbReference type="PANTHER" id="PTHR33055:SF3">
    <property type="entry name" value="PUTATIVE TRANSPOSASE FOR IS117-RELATED"/>
    <property type="match status" value="1"/>
</dbReference>
<dbReference type="Proteomes" id="UP000606172">
    <property type="component" value="Unassembled WGS sequence"/>
</dbReference>
<evidence type="ECO:0008006" key="3">
    <source>
        <dbReference type="Google" id="ProtNLM"/>
    </source>
</evidence>
<protein>
    <recommendedName>
        <fullName evidence="3">Transposase IS116/IS110/IS902 family protein</fullName>
    </recommendedName>
</protein>
<reference evidence="1" key="1">
    <citation type="submission" date="2021-01" db="EMBL/GenBank/DDBJ databases">
        <title>Whole genome shotgun sequence of Sinosporangium siamense NBRC 109515.</title>
        <authorList>
            <person name="Komaki H."/>
            <person name="Tamura T."/>
        </authorList>
    </citation>
    <scope>NUCLEOTIDE SEQUENCE</scope>
    <source>
        <strain evidence="1">NBRC 109515</strain>
    </source>
</reference>
<comment type="caution">
    <text evidence="1">The sequence shown here is derived from an EMBL/GenBank/DDBJ whole genome shotgun (WGS) entry which is preliminary data.</text>
</comment>
<dbReference type="EMBL" id="BOOW01000055">
    <property type="protein sequence ID" value="GII97148.1"/>
    <property type="molecule type" value="Genomic_DNA"/>
</dbReference>
<sequence length="137" mass="14877">MCGTGAACAASSSTDSGSGSRDAATNDNLLYRSAQILPQVEPVGHLLGLRSSFSGPGRAPPKGGNKALKRAMFLPAFASLSDPENREYYDRKRAEGKRHNAALICLARRSNVIYAMLRDRRPYQPRRKDDTQKPLAA</sequence>
<dbReference type="PANTHER" id="PTHR33055">
    <property type="entry name" value="TRANSPOSASE FOR INSERTION SEQUENCE ELEMENT IS1111A"/>
    <property type="match status" value="1"/>
</dbReference>
<keyword evidence="2" id="KW-1185">Reference proteome</keyword>
<dbReference type="AlphaFoldDB" id="A0A919RP38"/>
<evidence type="ECO:0000313" key="1">
    <source>
        <dbReference type="EMBL" id="GII97148.1"/>
    </source>
</evidence>
<accession>A0A919RP38</accession>
<proteinExistence type="predicted"/>
<evidence type="ECO:0000313" key="2">
    <source>
        <dbReference type="Proteomes" id="UP000606172"/>
    </source>
</evidence>
<name>A0A919RP38_9ACTN</name>